<dbReference type="InterPro" id="IPR011050">
    <property type="entry name" value="Pectin_lyase_fold/virulence"/>
</dbReference>
<keyword evidence="2" id="KW-1185">Reference proteome</keyword>
<dbReference type="RefSeq" id="WP_106153030.1">
    <property type="nucleotide sequence ID" value="NZ_PVTS01000007.1"/>
</dbReference>
<gene>
    <name evidence="1" type="ORF">DFO77_103163</name>
</gene>
<dbReference type="PANTHER" id="PTHR41339:SF1">
    <property type="entry name" value="SECRETED PROTEIN"/>
    <property type="match status" value="1"/>
</dbReference>
<dbReference type="SUPFAM" id="SSF51126">
    <property type="entry name" value="Pectin lyase-like"/>
    <property type="match status" value="1"/>
</dbReference>
<protein>
    <recommendedName>
        <fullName evidence="3">T9SS C-terminal target domain-containing protein</fullName>
    </recommendedName>
</protein>
<sequence>MKKNNFLAVFIGIVFLTGIHSCRESEYILPGEFTVISDNGGGTGTTTWKADQKYLLDGIVYVNEGQTLTIEPGTVIRAKTGQEENASALVVARGAEIIAEGTPDAPIVFTVEGDDLQGSVPAEANGLWGGVIVLGDAPVNTVSGEQMMEGIPFEDPRGMYGGTNANDNSGVLKYVSIRHGGTQLSQGNEINGLTLGGVGDQTTLEYVEVISNRDDGFEFFGGTVNGRYLLAGFCGDDAFDFDLGYTGSCQFIVGLQAGSAGDLLVELSDNEGTPATRPHITNGTFIGRGMDENGQAASFDNSSAGIISNSLFLHQKQGIFIEYSGDQLDSYQQFLDGKIKILNNAFYMTGNNSALNILSVYSLNFEDVTEQDELVSQHFEAGNNLLENPQIDYNPQEISRMNLIPENLIPGELYVTTNPWFQNANFKGALGQINWLKRWSFLDLEGLLKE</sequence>
<evidence type="ECO:0000313" key="2">
    <source>
        <dbReference type="Proteomes" id="UP000252733"/>
    </source>
</evidence>
<dbReference type="PANTHER" id="PTHR41339">
    <property type="entry name" value="LIPL48"/>
    <property type="match status" value="1"/>
</dbReference>
<organism evidence="1 2">
    <name type="scientific">Marinilabilia salmonicolor</name>
    <dbReference type="NCBI Taxonomy" id="989"/>
    <lineage>
        <taxon>Bacteria</taxon>
        <taxon>Pseudomonadati</taxon>
        <taxon>Bacteroidota</taxon>
        <taxon>Bacteroidia</taxon>
        <taxon>Marinilabiliales</taxon>
        <taxon>Marinilabiliaceae</taxon>
        <taxon>Marinilabilia</taxon>
    </lineage>
</organism>
<dbReference type="EMBL" id="QPIZ01000003">
    <property type="protein sequence ID" value="RCW38692.1"/>
    <property type="molecule type" value="Genomic_DNA"/>
</dbReference>
<evidence type="ECO:0000313" key="1">
    <source>
        <dbReference type="EMBL" id="RCW38692.1"/>
    </source>
</evidence>
<proteinExistence type="predicted"/>
<evidence type="ECO:0008006" key="3">
    <source>
        <dbReference type="Google" id="ProtNLM"/>
    </source>
</evidence>
<accession>A0A2T0XMA5</accession>
<name>A0A2T0XMA5_9BACT</name>
<comment type="caution">
    <text evidence="1">The sequence shown here is derived from an EMBL/GenBank/DDBJ whole genome shotgun (WGS) entry which is preliminary data.</text>
</comment>
<dbReference type="OrthoDB" id="1521716at2"/>
<dbReference type="STRING" id="1168289.GCA_000259075_01066"/>
<reference evidence="1 2" key="1">
    <citation type="submission" date="2018-07" db="EMBL/GenBank/DDBJ databases">
        <title>Freshwater and sediment microbial communities from various areas in North America, analyzing microbe dynamics in response to fracking.</title>
        <authorList>
            <person name="Lamendella R."/>
        </authorList>
    </citation>
    <scope>NUCLEOTIDE SEQUENCE [LARGE SCALE GENOMIC DNA]</scope>
    <source>
        <strain evidence="1 2">160A</strain>
    </source>
</reference>
<dbReference type="AlphaFoldDB" id="A0A2T0XMA5"/>
<dbReference type="Proteomes" id="UP000252733">
    <property type="component" value="Unassembled WGS sequence"/>
</dbReference>